<name>A0A8S5T6V1_9CAUD</name>
<protein>
    <submittedName>
        <fullName evidence="1">Oligoribonuclease</fullName>
    </submittedName>
</protein>
<organism evidence="1">
    <name type="scientific">Siphoviridae sp. ctxMM9</name>
    <dbReference type="NCBI Taxonomy" id="2827973"/>
    <lineage>
        <taxon>Viruses</taxon>
        <taxon>Duplodnaviria</taxon>
        <taxon>Heunggongvirae</taxon>
        <taxon>Uroviricota</taxon>
        <taxon>Caudoviricetes</taxon>
    </lineage>
</organism>
<accession>A0A8S5T6V1</accession>
<dbReference type="Gene3D" id="3.30.420.10">
    <property type="entry name" value="Ribonuclease H-like superfamily/Ribonuclease H"/>
    <property type="match status" value="1"/>
</dbReference>
<reference evidence="1" key="1">
    <citation type="journal article" date="2021" name="Proc. Natl. Acad. Sci. U.S.A.">
        <title>A Catalog of Tens of Thousands of Viruses from Human Metagenomes Reveals Hidden Associations with Chronic Diseases.</title>
        <authorList>
            <person name="Tisza M.J."/>
            <person name="Buck C.B."/>
        </authorList>
    </citation>
    <scope>NUCLEOTIDE SEQUENCE</scope>
    <source>
        <strain evidence="1">CtxMM9</strain>
    </source>
</reference>
<dbReference type="SUPFAM" id="SSF53098">
    <property type="entry name" value="Ribonuclease H-like"/>
    <property type="match status" value="1"/>
</dbReference>
<sequence>MVDTETANTNSKNMLDALVYDCGIAVIDRQGVIYDELSIVNREIFFDEAELMKSAYYARKLPQYFEELEKGIRILCSTYEMKQIISEKITKYNIKHVCAHNARFDVRALNNTQRWITKSKYRYFFPYGVEIWDTMRMATDTICKQPTYKKWCAANGYMTKNNQVRKTAEILYRYITKDNKFVERHTGLEDVRIEAAILAHCFKQKKKMRKILYESH</sequence>
<proteinExistence type="predicted"/>
<dbReference type="InterPro" id="IPR012337">
    <property type="entry name" value="RNaseH-like_sf"/>
</dbReference>
<dbReference type="GO" id="GO:0003676">
    <property type="term" value="F:nucleic acid binding"/>
    <property type="evidence" value="ECO:0007669"/>
    <property type="project" value="InterPro"/>
</dbReference>
<evidence type="ECO:0000313" key="1">
    <source>
        <dbReference type="EMBL" id="DAF58719.1"/>
    </source>
</evidence>
<dbReference type="InterPro" id="IPR036397">
    <property type="entry name" value="RNaseH_sf"/>
</dbReference>
<dbReference type="EMBL" id="BK032759">
    <property type="protein sequence ID" value="DAF58719.1"/>
    <property type="molecule type" value="Genomic_DNA"/>
</dbReference>